<feature type="transmembrane region" description="Helical" evidence="1">
    <location>
        <begin position="12"/>
        <end position="30"/>
    </location>
</feature>
<name>Q01R70_SOLUE</name>
<dbReference type="InParanoid" id="Q01R70"/>
<evidence type="ECO:0000313" key="2">
    <source>
        <dbReference type="EMBL" id="ABJ87850.1"/>
    </source>
</evidence>
<protein>
    <recommendedName>
        <fullName evidence="3">Carboxypeptidase regulatory-like domain-containing protein</fullName>
    </recommendedName>
</protein>
<organism evidence="2">
    <name type="scientific">Solibacter usitatus (strain Ellin6076)</name>
    <dbReference type="NCBI Taxonomy" id="234267"/>
    <lineage>
        <taxon>Bacteria</taxon>
        <taxon>Pseudomonadati</taxon>
        <taxon>Acidobacteriota</taxon>
        <taxon>Terriglobia</taxon>
        <taxon>Bryobacterales</taxon>
        <taxon>Solibacteraceae</taxon>
        <taxon>Candidatus Solibacter</taxon>
    </lineage>
</organism>
<keyword evidence="1" id="KW-0472">Membrane</keyword>
<dbReference type="HOGENOM" id="CLU_833931_0_0_0"/>
<accession>Q01R70</accession>
<evidence type="ECO:0000256" key="1">
    <source>
        <dbReference type="SAM" id="Phobius"/>
    </source>
</evidence>
<dbReference type="KEGG" id="sus:Acid_6937"/>
<dbReference type="EMBL" id="CP000473">
    <property type="protein sequence ID" value="ABJ87850.1"/>
    <property type="molecule type" value="Genomic_DNA"/>
</dbReference>
<dbReference type="AlphaFoldDB" id="Q01R70"/>
<keyword evidence="1" id="KW-0812">Transmembrane</keyword>
<keyword evidence="1" id="KW-1133">Transmembrane helix</keyword>
<dbReference type="SUPFAM" id="SSF49464">
    <property type="entry name" value="Carboxypeptidase regulatory domain-like"/>
    <property type="match status" value="1"/>
</dbReference>
<dbReference type="STRING" id="234267.Acid_6937"/>
<gene>
    <name evidence="2" type="ordered locus">Acid_6937</name>
</gene>
<dbReference type="InterPro" id="IPR008969">
    <property type="entry name" value="CarboxyPept-like_regulatory"/>
</dbReference>
<reference evidence="2" key="1">
    <citation type="submission" date="2006-10" db="EMBL/GenBank/DDBJ databases">
        <title>Complete sequence of Solibacter usitatus Ellin6076.</title>
        <authorList>
            <consortium name="US DOE Joint Genome Institute"/>
            <person name="Copeland A."/>
            <person name="Lucas S."/>
            <person name="Lapidus A."/>
            <person name="Barry K."/>
            <person name="Detter J.C."/>
            <person name="Glavina del Rio T."/>
            <person name="Hammon N."/>
            <person name="Israni S."/>
            <person name="Dalin E."/>
            <person name="Tice H."/>
            <person name="Pitluck S."/>
            <person name="Thompson L.S."/>
            <person name="Brettin T."/>
            <person name="Bruce D."/>
            <person name="Han C."/>
            <person name="Tapia R."/>
            <person name="Gilna P."/>
            <person name="Schmutz J."/>
            <person name="Larimer F."/>
            <person name="Land M."/>
            <person name="Hauser L."/>
            <person name="Kyrpides N."/>
            <person name="Mikhailova N."/>
            <person name="Janssen P.H."/>
            <person name="Kuske C.R."/>
            <person name="Richardson P."/>
        </authorList>
    </citation>
    <scope>NUCLEOTIDE SEQUENCE</scope>
    <source>
        <strain evidence="2">Ellin6076</strain>
    </source>
</reference>
<evidence type="ECO:0008006" key="3">
    <source>
        <dbReference type="Google" id="ProtNLM"/>
    </source>
</evidence>
<sequence>MEHIAPGRRKRAIRITLGIGAGLAIVLLILELPRPGWDHSLTGAVLTANADPRKQLPVPNVEVTAEAGGTTARTKSDASGAFHMNWLVPVWPGEQVTLSFRHPDYQPLEITRTLSNQLYIARMESSASDKEKEATGEEIPVSDIRVRYAVKATTTLNIGSAAKTFEVANVGNTPCVRKQPCSPDGRWKAAIGSIALDAGDGREFQNVRISCIAGPCPFTKIDSDELSRGGRKIQASVRAWSDTVTFLVEADVIQTSITDSIRQAYPSVFGRAMTFTLPPTGQGPSIEAEVNGMEIVFPLGPSLRLSWATCNLQVAANRTRLYSCELKPGYRFR</sequence>
<proteinExistence type="predicted"/>
<dbReference type="eggNOG" id="ENOG5033T12">
    <property type="taxonomic scope" value="Bacteria"/>
</dbReference>